<feature type="domain" description="Tetrahydrofolate dehydrogenase/cyclohydrolase catalytic" evidence="11">
    <location>
        <begin position="83"/>
        <end position="180"/>
    </location>
</feature>
<organism evidence="13 14">
    <name type="scientific">Mesocricetus auratus</name>
    <name type="common">Golden hamster</name>
    <dbReference type="NCBI Taxonomy" id="10036"/>
    <lineage>
        <taxon>Eukaryota</taxon>
        <taxon>Metazoa</taxon>
        <taxon>Chordata</taxon>
        <taxon>Craniata</taxon>
        <taxon>Vertebrata</taxon>
        <taxon>Euteleostomi</taxon>
        <taxon>Mammalia</taxon>
        <taxon>Eutheria</taxon>
        <taxon>Euarchontoglires</taxon>
        <taxon>Glires</taxon>
        <taxon>Rodentia</taxon>
        <taxon>Myomorpha</taxon>
        <taxon>Muroidea</taxon>
        <taxon>Cricetidae</taxon>
        <taxon>Cricetinae</taxon>
        <taxon>Mesocricetus</taxon>
    </lineage>
</organism>
<dbReference type="Gene3D" id="3.40.50.720">
    <property type="entry name" value="NAD(P)-binding Rossmann-like Domain"/>
    <property type="match status" value="1"/>
</dbReference>
<keyword evidence="8" id="KW-0547">Nucleotide-binding</keyword>
<sequence>MSARLPLLLRQLSHQQLPPGPACRLRKLCSSSSSSSSSSRGDDPEEVHGRRLQDGQAFSIPGPGSLEVSGTDSIVREVIHNSKEVLSLLQEKNPTFKPVLAVIQAGDDNLMQEINQNLANKAGLDITHICLPPDSGEDEIVDEILKINEDPRVHGLALQISEDSLSNKVLEALKPEKDVDGVTDVNLGKLARGNAPECFVSPMARAAVELVEKSGVTLDGKKVLVVGARGPLEAALQFLFQRKGSMTMSSPWATPQLQGKLQEADIVVLGSPKPEEIPAAWIPSGATVLNCFHDILSGKLRGGSPGVPVDRLITEESVSLLAAALRIQNMISSGRRWLREQQHRRWRLHCLKLQPLSPVPSDIEISRRQTPKAVDVLAKEIGLLADEIEIYGKTKAKVRLSLLERLKDQKDGKYVLVAGITPTPLGEGKSTVTIGLVQALTAHLNVNSFACLRQPSQGPTFGVKGGAAGGGYAQVIPMEEFNLHLTGDIHAITAANNLLAAAIDTRILHENTQTDKALYNRLVPLVNGVREFSEIQLSRLKKLGINKTDPSTLTEEEVRKFARLNIDPSTITWQRVLDTNDRFLRKITIGQGSTEKGYSRQAQFDIAVASEIMAVLALTDSLADMKERLGRMVVASDKDGQPVTAEDLGVTGALTVLMRDAIKPNLMQTLEGTPVFVHAGPFANIAHGNSSVLADKVALKLVGEEGFVVTEAGFGADIGMEKFFNIKCRASGLVPNVVVLVATVRALKMHGGGPSVTAGVPLKKEYTEENIQLVADGCCNLQKQIQIAQLFGVPVVVALNVFKTDTRAEIDLVCELAKRAGAFDAVPCYHWSAGGKGSVDLARAVREAANKRSRFQFLYDVQLPIVEKIRTIAQAVYGAKDIELSPEAQSKIDRYTQQGFGNLPICMAKTHLSLSHEPDKKGVPRDFILPISDVRASIGAGFIYPLVGTMSTMPGLPTRPCFYDIDLETETEQVKGLF</sequence>
<dbReference type="SUPFAM" id="SSF52540">
    <property type="entry name" value="P-loop containing nucleoside triphosphate hydrolases"/>
    <property type="match status" value="1"/>
</dbReference>
<evidence type="ECO:0000256" key="1">
    <source>
        <dbReference type="ARBA" id="ARBA00004777"/>
    </source>
</evidence>
<evidence type="ECO:0000259" key="12">
    <source>
        <dbReference type="Pfam" id="PF02882"/>
    </source>
</evidence>
<keyword evidence="7" id="KW-0436">Ligase</keyword>
<dbReference type="InterPro" id="IPR000559">
    <property type="entry name" value="Formate_THF_ligase"/>
</dbReference>
<dbReference type="Proteomes" id="UP000886700">
    <property type="component" value="Unplaced"/>
</dbReference>
<dbReference type="Pfam" id="PF02882">
    <property type="entry name" value="THF_DHG_CYH_C"/>
    <property type="match status" value="1"/>
</dbReference>
<evidence type="ECO:0000313" key="13">
    <source>
        <dbReference type="Proteomes" id="UP000886700"/>
    </source>
</evidence>
<dbReference type="PANTHER" id="PTHR48099:SF12">
    <property type="entry name" value="MONOFUNCTIONAL C1-TETRAHYDROFOLATE SYNTHASE, MITOCHONDRIAL"/>
    <property type="match status" value="1"/>
</dbReference>
<evidence type="ECO:0000256" key="10">
    <source>
        <dbReference type="SAM" id="MobiDB-lite"/>
    </source>
</evidence>
<feature type="compositionally biased region" description="Basic and acidic residues" evidence="10">
    <location>
        <begin position="40"/>
        <end position="49"/>
    </location>
</feature>
<name>A0ABM2W1G7_MESAU</name>
<evidence type="ECO:0000256" key="8">
    <source>
        <dbReference type="ARBA" id="ARBA00022741"/>
    </source>
</evidence>
<dbReference type="SUPFAM" id="SSF53223">
    <property type="entry name" value="Aminoacid dehydrogenase-like, N-terminal domain"/>
    <property type="match status" value="1"/>
</dbReference>
<dbReference type="CDD" id="cd00477">
    <property type="entry name" value="FTHFS"/>
    <property type="match status" value="1"/>
</dbReference>
<dbReference type="GeneID" id="101834424"/>
<evidence type="ECO:0000256" key="3">
    <source>
        <dbReference type="ARBA" id="ARBA00006985"/>
    </source>
</evidence>
<dbReference type="PROSITE" id="PS00722">
    <property type="entry name" value="FTHFS_2"/>
    <property type="match status" value="1"/>
</dbReference>
<dbReference type="Pfam" id="PF01268">
    <property type="entry name" value="FTHFS"/>
    <property type="match status" value="1"/>
</dbReference>
<dbReference type="Pfam" id="PF00763">
    <property type="entry name" value="THF_DHG_CYH"/>
    <property type="match status" value="1"/>
</dbReference>
<dbReference type="InterPro" id="IPR020631">
    <property type="entry name" value="THF_DH/CycHdrlase_NAD-bd_dom"/>
</dbReference>
<dbReference type="InterPro" id="IPR000672">
    <property type="entry name" value="THF_DH/CycHdrlase"/>
</dbReference>
<comment type="pathway">
    <text evidence="1">One-carbon metabolism; tetrahydrofolate interconversion.</text>
</comment>
<dbReference type="InterPro" id="IPR020630">
    <property type="entry name" value="THF_DH/CycHdrlase_cat_dom"/>
</dbReference>
<gene>
    <name evidence="14" type="primary">Mthfd1l</name>
</gene>
<evidence type="ECO:0000256" key="9">
    <source>
        <dbReference type="ARBA" id="ARBA00022840"/>
    </source>
</evidence>
<dbReference type="Gene3D" id="3.40.50.300">
    <property type="entry name" value="P-loop containing nucleotide triphosphate hydrolases"/>
    <property type="match status" value="2"/>
</dbReference>
<feature type="compositionally biased region" description="Low complexity" evidence="10">
    <location>
        <begin position="30"/>
        <end position="39"/>
    </location>
</feature>
<reference evidence="14" key="1">
    <citation type="submission" date="2025-08" db="UniProtKB">
        <authorList>
            <consortium name="RefSeq"/>
        </authorList>
    </citation>
    <scope>IDENTIFICATION</scope>
    <source>
        <tissue evidence="14">Liver</tissue>
    </source>
</reference>
<dbReference type="PRINTS" id="PR00085">
    <property type="entry name" value="THFDHDRGNASE"/>
</dbReference>
<comment type="subunit">
    <text evidence="4">Homodimer.</text>
</comment>
<keyword evidence="9" id="KW-0067">ATP-binding</keyword>
<feature type="domain" description="Tetrahydrofolate dehydrogenase/cyclohydrolase NAD(P)-binding" evidence="12">
    <location>
        <begin position="204"/>
        <end position="291"/>
    </location>
</feature>
<evidence type="ECO:0000256" key="2">
    <source>
        <dbReference type="ARBA" id="ARBA00005559"/>
    </source>
</evidence>
<evidence type="ECO:0000259" key="11">
    <source>
        <dbReference type="Pfam" id="PF00763"/>
    </source>
</evidence>
<dbReference type="HAMAP" id="MF_01543">
    <property type="entry name" value="FTHFS"/>
    <property type="match status" value="1"/>
</dbReference>
<comment type="similarity">
    <text evidence="3">In the C-terminal section; belongs to the formate--tetrahydrofolate ligase family.</text>
</comment>
<keyword evidence="6" id="KW-0554">One-carbon metabolism</keyword>
<accession>A0ABM2W1G7</accession>
<dbReference type="Gene3D" id="3.10.410.10">
    <property type="entry name" value="Formyltetrahydrofolate synthetase, domain 3"/>
    <property type="match status" value="1"/>
</dbReference>
<evidence type="ECO:0000256" key="4">
    <source>
        <dbReference type="ARBA" id="ARBA00011738"/>
    </source>
</evidence>
<feature type="region of interest" description="Disordered" evidence="10">
    <location>
        <begin position="26"/>
        <end position="49"/>
    </location>
</feature>
<evidence type="ECO:0000256" key="6">
    <source>
        <dbReference type="ARBA" id="ARBA00022563"/>
    </source>
</evidence>
<evidence type="ECO:0000313" key="14">
    <source>
        <dbReference type="RefSeq" id="XP_040584079.1"/>
    </source>
</evidence>
<dbReference type="InterPro" id="IPR046346">
    <property type="entry name" value="Aminoacid_DH-like_N_sf"/>
</dbReference>
<comment type="similarity">
    <text evidence="2">In the N-terminal section; belongs to the tetrahydrofolate dehydrogenase/cyclohydrolase family.</text>
</comment>
<dbReference type="InterPro" id="IPR020628">
    <property type="entry name" value="Formate_THF_ligase_CS"/>
</dbReference>
<dbReference type="Gene3D" id="1.10.8.770">
    <property type="match status" value="1"/>
</dbReference>
<dbReference type="InterPro" id="IPR036291">
    <property type="entry name" value="NAD(P)-bd_dom_sf"/>
</dbReference>
<dbReference type="PROSITE" id="PS00721">
    <property type="entry name" value="FTHFS_1"/>
    <property type="match status" value="1"/>
</dbReference>
<evidence type="ECO:0000256" key="5">
    <source>
        <dbReference type="ARBA" id="ARBA00012295"/>
    </source>
</evidence>
<protein>
    <recommendedName>
        <fullName evidence="5">formate--tetrahydrofolate ligase</fullName>
        <ecNumber evidence="5">6.3.4.3</ecNumber>
    </recommendedName>
</protein>
<dbReference type="EC" id="6.3.4.3" evidence="5"/>
<dbReference type="SUPFAM" id="SSF51735">
    <property type="entry name" value="NAD(P)-binding Rossmann-fold domains"/>
    <property type="match status" value="1"/>
</dbReference>
<dbReference type="Gene3D" id="3.40.50.10860">
    <property type="entry name" value="Leucine Dehydrogenase, chain A, domain 1"/>
    <property type="match status" value="1"/>
</dbReference>
<dbReference type="PANTHER" id="PTHR48099">
    <property type="entry name" value="C-1-TETRAHYDROFOLATE SYNTHASE, CYTOPLASMIC-RELATED"/>
    <property type="match status" value="1"/>
</dbReference>
<proteinExistence type="inferred from homology"/>
<dbReference type="RefSeq" id="XP_040584079.1">
    <property type="nucleotide sequence ID" value="XM_040728145.1"/>
</dbReference>
<dbReference type="InterPro" id="IPR027417">
    <property type="entry name" value="P-loop_NTPase"/>
</dbReference>
<evidence type="ECO:0000256" key="7">
    <source>
        <dbReference type="ARBA" id="ARBA00022598"/>
    </source>
</evidence>
<keyword evidence="13" id="KW-1185">Reference proteome</keyword>